<feature type="compositionally biased region" description="Gly residues" evidence="2">
    <location>
        <begin position="128"/>
        <end position="138"/>
    </location>
</feature>
<name>A0A0S4QL60_9ACTN</name>
<dbReference type="Gene3D" id="3.30.1540.10">
    <property type="entry name" value="formyl-coa transferase, domain 3"/>
    <property type="match status" value="2"/>
</dbReference>
<dbReference type="EMBL" id="FAOZ01000007">
    <property type="protein sequence ID" value="CUU56243.1"/>
    <property type="molecule type" value="Genomic_DNA"/>
</dbReference>
<dbReference type="Gene3D" id="3.40.50.10540">
    <property type="entry name" value="Crotonobetainyl-coa:carnitine coa-transferase, domain 1"/>
    <property type="match status" value="2"/>
</dbReference>
<protein>
    <submittedName>
        <fullName evidence="3">Crotonobetainyl-CoA:carnitine CoA-transferase CaiB</fullName>
    </submittedName>
</protein>
<organism evidence="3 4">
    <name type="scientific">Parafrankia irregularis</name>
    <dbReference type="NCBI Taxonomy" id="795642"/>
    <lineage>
        <taxon>Bacteria</taxon>
        <taxon>Bacillati</taxon>
        <taxon>Actinomycetota</taxon>
        <taxon>Actinomycetes</taxon>
        <taxon>Frankiales</taxon>
        <taxon>Frankiaceae</taxon>
        <taxon>Parafrankia</taxon>
    </lineage>
</organism>
<keyword evidence="1 3" id="KW-0808">Transferase</keyword>
<reference evidence="4" key="1">
    <citation type="submission" date="2015-11" db="EMBL/GenBank/DDBJ databases">
        <authorList>
            <person name="Varghese N."/>
        </authorList>
    </citation>
    <scope>NUCLEOTIDE SEQUENCE [LARGE SCALE GENOMIC DNA]</scope>
    <source>
        <strain evidence="4">DSM 45899</strain>
    </source>
</reference>
<evidence type="ECO:0000256" key="1">
    <source>
        <dbReference type="ARBA" id="ARBA00022679"/>
    </source>
</evidence>
<proteinExistence type="predicted"/>
<dbReference type="InterPro" id="IPR003673">
    <property type="entry name" value="CoA-Trfase_fam_III"/>
</dbReference>
<dbReference type="Pfam" id="PF02515">
    <property type="entry name" value="CoA_transf_3"/>
    <property type="match status" value="3"/>
</dbReference>
<sequence>MTARVSHPQKETPGAGHPLHGIRVLELATGIAGPYLGKMFADAGADVVKIERPAGDPLRAWSASGTQGADGGDSALFRFLNTSKRSVVVTDAESPRITELAAQADLIVLGDGLHHGVPPAGTEPGLDTGTGSGTGTGTGIPELARRLHAAYSQAVVVAITPFGLTANSADATRPMTEFLLQALSGSTAGRGSPEGPPLQAGGRIGEWASGTYAAVAALAALHGAHRDGAGDLVDVSMLDCMTVILGGLSVVGRTVMGRPPAAAGAAAAASRIPELPSIEPTKDGLVGFCTITAQQFQDFLLLIDRPDLLADDDLANLGSRYARREEFLAAVHAWTSTHTSEEIIERAAALRIPVAPIGSPRTVTTIDQFTARGVFGPNPRGGFQQPRTPYRIGDFRGRPPEPAPTLGEHTDSVAWPARRPPVAAAPTTTPAAVPGGGRPLPLSGLRVLDLTAFWAGPSATLLLGSLGADVIKVEGVSRPDGMRFSGGKPPSEPRWWEWGVMFLATNPNKRGISLELTRPEGIDLARRLIAASDVVIENFSPRVLSNLGLDWDVVHAANPAAILTRMPAFGLDGPWRDRTGFAQTMEQASGMAWLTGTADGPPLIPRGACDPIAGLHAAFATLVALAARDRSGTGTGSGSSSGTGTGRGAGGTLVEATMVEAVLNVAAELTIEYTANGAELMRAGNRGPLAAPQGVYRCAGPDGWVALAILDDPAWIGLCTLIGRPDLARDPELVTSHGRRQASAHDRIDAAITTWTAARDRDTAAAELVAAGVPAAPVVPPADLLDSSLHADRGFFERLRHPVVGEHPMPGVAFRLASHPGPLLRRPAPTFGQHDDEVYGDLLGLSASEINVLRESGLVADRPAGV</sequence>
<gene>
    <name evidence="3" type="ORF">Ga0074812_107127</name>
</gene>
<dbReference type="InterPro" id="IPR044855">
    <property type="entry name" value="CoA-Trfase_III_dom3_sf"/>
</dbReference>
<evidence type="ECO:0000256" key="2">
    <source>
        <dbReference type="SAM" id="MobiDB-lite"/>
    </source>
</evidence>
<dbReference type="SUPFAM" id="SSF89796">
    <property type="entry name" value="CoA-transferase family III (CaiB/BaiF)"/>
    <property type="match status" value="2"/>
</dbReference>
<accession>A0A0S4QL60</accession>
<dbReference type="Proteomes" id="UP000198802">
    <property type="component" value="Unassembled WGS sequence"/>
</dbReference>
<feature type="region of interest" description="Disordered" evidence="2">
    <location>
        <begin position="120"/>
        <end position="139"/>
    </location>
</feature>
<dbReference type="PANTHER" id="PTHR48207:SF3">
    <property type="entry name" value="SUCCINATE--HYDROXYMETHYLGLUTARATE COA-TRANSFERASE"/>
    <property type="match status" value="1"/>
</dbReference>
<dbReference type="InterPro" id="IPR050483">
    <property type="entry name" value="CoA-transferase_III_domain"/>
</dbReference>
<keyword evidence="4" id="KW-1185">Reference proteome</keyword>
<dbReference type="InterPro" id="IPR023606">
    <property type="entry name" value="CoA-Trfase_III_dom_1_sf"/>
</dbReference>
<dbReference type="GO" id="GO:0008410">
    <property type="term" value="F:CoA-transferase activity"/>
    <property type="evidence" value="ECO:0007669"/>
    <property type="project" value="TreeGrafter"/>
</dbReference>
<dbReference type="PANTHER" id="PTHR48207">
    <property type="entry name" value="SUCCINATE--HYDROXYMETHYLGLUTARATE COA-TRANSFERASE"/>
    <property type="match status" value="1"/>
</dbReference>
<evidence type="ECO:0000313" key="4">
    <source>
        <dbReference type="Proteomes" id="UP000198802"/>
    </source>
</evidence>
<dbReference type="AlphaFoldDB" id="A0A0S4QL60"/>
<evidence type="ECO:0000313" key="3">
    <source>
        <dbReference type="EMBL" id="CUU56243.1"/>
    </source>
</evidence>